<gene>
    <name evidence="8" type="ORF">H9Q78_14410</name>
</gene>
<organism evidence="8 9">
    <name type="scientific">Qiania dongpingensis</name>
    <dbReference type="NCBI Taxonomy" id="2763669"/>
    <lineage>
        <taxon>Bacteria</taxon>
        <taxon>Bacillati</taxon>
        <taxon>Bacillota</taxon>
        <taxon>Clostridia</taxon>
        <taxon>Lachnospirales</taxon>
        <taxon>Lachnospiraceae</taxon>
        <taxon>Qiania</taxon>
    </lineage>
</organism>
<feature type="domain" description="GtrA/DPMS transmembrane" evidence="7">
    <location>
        <begin position="13"/>
        <end position="132"/>
    </location>
</feature>
<dbReference type="Pfam" id="PF04138">
    <property type="entry name" value="GtrA_DPMS_TM"/>
    <property type="match status" value="1"/>
</dbReference>
<comment type="subcellular location">
    <subcellularLocation>
        <location evidence="1">Membrane</location>
        <topology evidence="1">Multi-pass membrane protein</topology>
    </subcellularLocation>
</comment>
<dbReference type="GO" id="GO:0000271">
    <property type="term" value="P:polysaccharide biosynthetic process"/>
    <property type="evidence" value="ECO:0007669"/>
    <property type="project" value="InterPro"/>
</dbReference>
<keyword evidence="9" id="KW-1185">Reference proteome</keyword>
<feature type="transmembrane region" description="Helical" evidence="6">
    <location>
        <begin position="83"/>
        <end position="101"/>
    </location>
</feature>
<feature type="transmembrane region" description="Helical" evidence="6">
    <location>
        <begin position="42"/>
        <end position="62"/>
    </location>
</feature>
<keyword evidence="3 6" id="KW-0812">Transmembrane</keyword>
<evidence type="ECO:0000256" key="3">
    <source>
        <dbReference type="ARBA" id="ARBA00022692"/>
    </source>
</evidence>
<dbReference type="AlphaFoldDB" id="A0A7G9G466"/>
<protein>
    <submittedName>
        <fullName evidence="8">GtrA family protein</fullName>
    </submittedName>
</protein>
<dbReference type="InterPro" id="IPR051401">
    <property type="entry name" value="GtrA_CellWall_Glycosyl"/>
</dbReference>
<dbReference type="InterPro" id="IPR007267">
    <property type="entry name" value="GtrA_DPMS_TM"/>
</dbReference>
<sequence length="135" mass="15349">MELYRKYEEIINYLIVGVLTTVVSLAIYYGCVFTFLNPENGLQLQAANVLSWIGAVAFAYVTNRRFVFKSQNENKASEAARFVTSRLTTLLMDMAVMYILVTLLHGNDKIAKLVSQVVVMIGNYVFSKLFVFQKK</sequence>
<keyword evidence="4 6" id="KW-1133">Transmembrane helix</keyword>
<dbReference type="Proteomes" id="UP000515823">
    <property type="component" value="Chromosome"/>
</dbReference>
<name>A0A7G9G466_9FIRM</name>
<evidence type="ECO:0000256" key="1">
    <source>
        <dbReference type="ARBA" id="ARBA00004141"/>
    </source>
</evidence>
<dbReference type="PANTHER" id="PTHR38459:SF5">
    <property type="entry name" value="CELL WALL TEICHOIC ACID GLYCOSYLATION PROTEIN GTCA"/>
    <property type="match status" value="1"/>
</dbReference>
<reference evidence="8 9" key="1">
    <citation type="submission" date="2020-08" db="EMBL/GenBank/DDBJ databases">
        <authorList>
            <person name="Liu C."/>
            <person name="Sun Q."/>
        </authorList>
    </citation>
    <scope>NUCLEOTIDE SEQUENCE [LARGE SCALE GENOMIC DNA]</scope>
    <source>
        <strain evidence="8 9">NSJ-38</strain>
    </source>
</reference>
<evidence type="ECO:0000256" key="6">
    <source>
        <dbReference type="SAM" id="Phobius"/>
    </source>
</evidence>
<dbReference type="PANTHER" id="PTHR38459">
    <property type="entry name" value="PROPHAGE BACTOPRENOL-LINKED GLUCOSE TRANSLOCASE HOMOLOG"/>
    <property type="match status" value="1"/>
</dbReference>
<evidence type="ECO:0000256" key="5">
    <source>
        <dbReference type="ARBA" id="ARBA00023136"/>
    </source>
</evidence>
<evidence type="ECO:0000256" key="2">
    <source>
        <dbReference type="ARBA" id="ARBA00009399"/>
    </source>
</evidence>
<accession>A0A7G9G466</accession>
<dbReference type="GO" id="GO:0005886">
    <property type="term" value="C:plasma membrane"/>
    <property type="evidence" value="ECO:0007669"/>
    <property type="project" value="TreeGrafter"/>
</dbReference>
<dbReference type="EMBL" id="CP060634">
    <property type="protein sequence ID" value="QNM05598.1"/>
    <property type="molecule type" value="Genomic_DNA"/>
</dbReference>
<feature type="transmembrane region" description="Helical" evidence="6">
    <location>
        <begin position="12"/>
        <end position="36"/>
    </location>
</feature>
<comment type="similarity">
    <text evidence="2">Belongs to the GtrA family.</text>
</comment>
<evidence type="ECO:0000313" key="9">
    <source>
        <dbReference type="Proteomes" id="UP000515823"/>
    </source>
</evidence>
<dbReference type="KEGG" id="qdo:H9Q78_14410"/>
<feature type="transmembrane region" description="Helical" evidence="6">
    <location>
        <begin position="113"/>
        <end position="132"/>
    </location>
</feature>
<proteinExistence type="inferred from homology"/>
<dbReference type="RefSeq" id="WP_249302737.1">
    <property type="nucleotide sequence ID" value="NZ_CP060634.1"/>
</dbReference>
<evidence type="ECO:0000256" key="4">
    <source>
        <dbReference type="ARBA" id="ARBA00022989"/>
    </source>
</evidence>
<evidence type="ECO:0000259" key="7">
    <source>
        <dbReference type="Pfam" id="PF04138"/>
    </source>
</evidence>
<evidence type="ECO:0000313" key="8">
    <source>
        <dbReference type="EMBL" id="QNM05598.1"/>
    </source>
</evidence>
<keyword evidence="5 6" id="KW-0472">Membrane</keyword>